<dbReference type="SUPFAM" id="SSF52016">
    <property type="entry name" value="LeuD/IlvD-like"/>
    <property type="match status" value="1"/>
</dbReference>
<evidence type="ECO:0000256" key="1">
    <source>
        <dbReference type="ARBA" id="ARBA00022723"/>
    </source>
</evidence>
<evidence type="ECO:0000256" key="4">
    <source>
        <dbReference type="ARBA" id="ARBA00023239"/>
    </source>
</evidence>
<gene>
    <name evidence="7" type="ORF">FPRO_07489</name>
</gene>
<evidence type="ECO:0000259" key="6">
    <source>
        <dbReference type="Pfam" id="PF00694"/>
    </source>
</evidence>
<dbReference type="SUPFAM" id="SSF53732">
    <property type="entry name" value="Aconitase iron-sulfur domain"/>
    <property type="match status" value="1"/>
</dbReference>
<evidence type="ECO:0000256" key="3">
    <source>
        <dbReference type="ARBA" id="ARBA00023014"/>
    </source>
</evidence>
<keyword evidence="3" id="KW-0411">Iron-sulfur</keyword>
<accession>A0A1L7VT61</accession>
<dbReference type="GO" id="GO:0170038">
    <property type="term" value="P:proteinogenic amino acid biosynthetic process"/>
    <property type="evidence" value="ECO:0007669"/>
    <property type="project" value="UniProtKB-ARBA"/>
</dbReference>
<dbReference type="GO" id="GO:0051536">
    <property type="term" value="F:iron-sulfur cluster binding"/>
    <property type="evidence" value="ECO:0007669"/>
    <property type="project" value="UniProtKB-KW"/>
</dbReference>
<dbReference type="Gene3D" id="3.20.19.10">
    <property type="entry name" value="Aconitase, domain 4"/>
    <property type="match status" value="1"/>
</dbReference>
<dbReference type="InterPro" id="IPR015928">
    <property type="entry name" value="Aconitase/3IPM_dehydase_swvl"/>
</dbReference>
<keyword evidence="4" id="KW-0456">Lyase</keyword>
<evidence type="ECO:0000256" key="2">
    <source>
        <dbReference type="ARBA" id="ARBA00023004"/>
    </source>
</evidence>
<proteinExistence type="predicted"/>
<dbReference type="GO" id="GO:0046872">
    <property type="term" value="F:metal ion binding"/>
    <property type="evidence" value="ECO:0007669"/>
    <property type="project" value="UniProtKB-KW"/>
</dbReference>
<dbReference type="GO" id="GO:0170034">
    <property type="term" value="P:L-amino acid biosynthetic process"/>
    <property type="evidence" value="ECO:0007669"/>
    <property type="project" value="UniProtKB-ARBA"/>
</dbReference>
<reference evidence="8" key="1">
    <citation type="journal article" date="2016" name="Genome Biol. Evol.">
        <title>Comparative 'omics' of the Fusarium fujikuroi species complex highlights differences in genetic potential and metabolite synthesis.</title>
        <authorList>
            <person name="Niehaus E.-M."/>
            <person name="Muensterkoetter M."/>
            <person name="Proctor R.H."/>
            <person name="Brown D.W."/>
            <person name="Sharon A."/>
            <person name="Idan Y."/>
            <person name="Oren-Young L."/>
            <person name="Sieber C.M."/>
            <person name="Novak O."/>
            <person name="Pencik A."/>
            <person name="Tarkowska D."/>
            <person name="Hromadova K."/>
            <person name="Freeman S."/>
            <person name="Maymon M."/>
            <person name="Elazar M."/>
            <person name="Youssef S.A."/>
            <person name="El-Shabrawy E.S.M."/>
            <person name="Shalaby A.B.A."/>
            <person name="Houterman P."/>
            <person name="Brock N.L."/>
            <person name="Burkhardt I."/>
            <person name="Tsavkelova E.A."/>
            <person name="Dickschat J.S."/>
            <person name="Galuszka P."/>
            <person name="Gueldener U."/>
            <person name="Tudzynski B."/>
        </authorList>
    </citation>
    <scope>NUCLEOTIDE SEQUENCE [LARGE SCALE GENOMIC DNA]</scope>
    <source>
        <strain evidence="8">ET1</strain>
    </source>
</reference>
<dbReference type="InterPro" id="IPR036008">
    <property type="entry name" value="Aconitase_4Fe-4S_dom"/>
</dbReference>
<dbReference type="EMBL" id="FJOF01000007">
    <property type="protein sequence ID" value="CZR43594.1"/>
    <property type="molecule type" value="Genomic_DNA"/>
</dbReference>
<evidence type="ECO:0000313" key="8">
    <source>
        <dbReference type="Proteomes" id="UP000183971"/>
    </source>
</evidence>
<dbReference type="Pfam" id="PF00694">
    <property type="entry name" value="Aconitase_C"/>
    <property type="match status" value="1"/>
</dbReference>
<dbReference type="Pfam" id="PF00330">
    <property type="entry name" value="Aconitase"/>
    <property type="match status" value="1"/>
</dbReference>
<dbReference type="VEuPathDB" id="FungiDB:FPRO_07489"/>
<name>A0A1L7VT61_FUSPR</name>
<dbReference type="AlphaFoldDB" id="A0A1L7VT61"/>
<organism evidence="7 8">
    <name type="scientific">Fusarium proliferatum (strain ET1)</name>
    <name type="common">Orchid endophyte fungus</name>
    <dbReference type="NCBI Taxonomy" id="1227346"/>
    <lineage>
        <taxon>Eukaryota</taxon>
        <taxon>Fungi</taxon>
        <taxon>Dikarya</taxon>
        <taxon>Ascomycota</taxon>
        <taxon>Pezizomycotina</taxon>
        <taxon>Sordariomycetes</taxon>
        <taxon>Hypocreomycetidae</taxon>
        <taxon>Hypocreales</taxon>
        <taxon>Nectriaceae</taxon>
        <taxon>Fusarium</taxon>
        <taxon>Fusarium fujikuroi species complex</taxon>
    </lineage>
</organism>
<dbReference type="Gene3D" id="3.30.499.10">
    <property type="entry name" value="Aconitase, domain 3"/>
    <property type="match status" value="1"/>
</dbReference>
<sequence length="373" mass="39833">MFPDHSAKERITHERIDELCASPLAADFDALCAKQLYLNLVVSCTNSRHSDIQAAAAVFKEAAKANGGVVPKIVGGVKMFIAAASSREQEAAEDSGDWQVLLDAGAEALVSDSALGSLNPEIGITASNCNFKGRMGSREALAYLGSPEVVAASALKGIISGPGAYKGSGQPRSVESDFNDMVQQLDSFIGNVESTETSSNGPAVEILPGFPESVREEIVFMDIDSQDTDQIYPRSMTYESNVSKEAMANACMKDYDPDFQKVSRPNDILVSGNGFGCGSSREQAATAILAISIHFVVAGLRAAFPKDAKRPIPTFRTGWTLKWDVKKSMVQVQEGEGGEESAENVGDIPPNVQEIIALGGLHERCRHELKKAS</sequence>
<feature type="domain" description="Aconitase/3-isopropylmalate dehydratase large subunit alpha/beta/alpha" evidence="5">
    <location>
        <begin position="36"/>
        <end position="157"/>
    </location>
</feature>
<keyword evidence="1" id="KW-0479">Metal-binding</keyword>
<protein>
    <submittedName>
        <fullName evidence="7">Probable homoaconitase</fullName>
    </submittedName>
</protein>
<keyword evidence="8" id="KW-1185">Reference proteome</keyword>
<dbReference type="InterPro" id="IPR015931">
    <property type="entry name" value="Acnase/IPM_dHydase_lsu_aba_1/3"/>
</dbReference>
<dbReference type="PANTHER" id="PTHR43822">
    <property type="entry name" value="HOMOACONITASE, MITOCHONDRIAL-RELATED"/>
    <property type="match status" value="1"/>
</dbReference>
<dbReference type="Proteomes" id="UP000183971">
    <property type="component" value="Unassembled WGS sequence"/>
</dbReference>
<dbReference type="PANTHER" id="PTHR43822:SF2">
    <property type="entry name" value="HOMOACONITASE, MITOCHONDRIAL"/>
    <property type="match status" value="1"/>
</dbReference>
<feature type="domain" description="Aconitase A/isopropylmalate dehydratase small subunit swivel" evidence="6">
    <location>
        <begin position="195"/>
        <end position="298"/>
    </location>
</feature>
<dbReference type="InterPro" id="IPR001030">
    <property type="entry name" value="Acoase/IPM_deHydtase_lsu_aba"/>
</dbReference>
<dbReference type="GO" id="GO:0016829">
    <property type="term" value="F:lyase activity"/>
    <property type="evidence" value="ECO:0007669"/>
    <property type="project" value="UniProtKB-KW"/>
</dbReference>
<evidence type="ECO:0000313" key="7">
    <source>
        <dbReference type="EMBL" id="CZR43594.1"/>
    </source>
</evidence>
<dbReference type="InterPro" id="IPR050067">
    <property type="entry name" value="IPM_dehydratase_rel_enz"/>
</dbReference>
<dbReference type="RefSeq" id="XP_031084185.1">
    <property type="nucleotide sequence ID" value="XM_031234448.1"/>
</dbReference>
<dbReference type="InterPro" id="IPR000573">
    <property type="entry name" value="AconitaseA/IPMdHydase_ssu_swvl"/>
</dbReference>
<comment type="caution">
    <text evidence="7">The sequence shown here is derived from an EMBL/GenBank/DDBJ whole genome shotgun (WGS) entry which is preliminary data.</text>
</comment>
<dbReference type="GeneID" id="42052368"/>
<evidence type="ECO:0000259" key="5">
    <source>
        <dbReference type="Pfam" id="PF00330"/>
    </source>
</evidence>
<keyword evidence="2" id="KW-0408">Iron</keyword>